<reference evidence="2" key="2">
    <citation type="submission" date="2004-02" db="EMBL/GenBank/DDBJ databases">
        <authorList>
            <consortium name="Genoscope"/>
            <consortium name="Whitehead Institute Centre for Genome Research"/>
        </authorList>
    </citation>
    <scope>NUCLEOTIDE SEQUENCE</scope>
</reference>
<protein>
    <submittedName>
        <fullName evidence="2">(spotted green pufferfish) hypothetical protein</fullName>
    </submittedName>
</protein>
<sequence>MPASGSANKADFLFSSSFAGIGCTLKGRETAQLKRPGSPQGARLKRPGSPEGARLKRTPTLEDRRDQISQQQNQLTSAATEVFESSLLPECHGFLREAPSEAVTSDEGGLNRKCRAEPGHHC</sequence>
<dbReference type="KEGG" id="tng:GSTEN00019268G001"/>
<proteinExistence type="predicted"/>
<reference evidence="2" key="1">
    <citation type="journal article" date="2004" name="Nature">
        <title>Genome duplication in the teleost fish Tetraodon nigroviridis reveals the early vertebrate proto-karyotype.</title>
        <authorList>
            <person name="Jaillon O."/>
            <person name="Aury J.-M."/>
            <person name="Brunet F."/>
            <person name="Petit J.-L."/>
            <person name="Stange-Thomann N."/>
            <person name="Mauceli E."/>
            <person name="Bouneau L."/>
            <person name="Fischer C."/>
            <person name="Ozouf-Costaz C."/>
            <person name="Bernot A."/>
            <person name="Nicaud S."/>
            <person name="Jaffe D."/>
            <person name="Fisher S."/>
            <person name="Lutfalla G."/>
            <person name="Dossat C."/>
            <person name="Segurens B."/>
            <person name="Dasilva C."/>
            <person name="Salanoubat M."/>
            <person name="Levy M."/>
            <person name="Boudet N."/>
            <person name="Castellano S."/>
            <person name="Anthouard V."/>
            <person name="Jubin C."/>
            <person name="Castelli V."/>
            <person name="Katinka M."/>
            <person name="Vacherie B."/>
            <person name="Biemont C."/>
            <person name="Skalli Z."/>
            <person name="Cattolico L."/>
            <person name="Poulain J."/>
            <person name="De Berardinis V."/>
            <person name="Cruaud C."/>
            <person name="Duprat S."/>
            <person name="Brottier P."/>
            <person name="Coutanceau J.-P."/>
            <person name="Gouzy J."/>
            <person name="Parra G."/>
            <person name="Lardier G."/>
            <person name="Chapple C."/>
            <person name="McKernan K.J."/>
            <person name="McEwan P."/>
            <person name="Bosak S."/>
            <person name="Kellis M."/>
            <person name="Volff J.-N."/>
            <person name="Guigo R."/>
            <person name="Zody M.C."/>
            <person name="Mesirov J."/>
            <person name="Lindblad-Toh K."/>
            <person name="Birren B."/>
            <person name="Nusbaum C."/>
            <person name="Kahn D."/>
            <person name="Robinson-Rechavi M."/>
            <person name="Laudet V."/>
            <person name="Schachter V."/>
            <person name="Quetier F."/>
            <person name="Saurin W."/>
            <person name="Scarpelli C."/>
            <person name="Wincker P."/>
            <person name="Lander E.S."/>
            <person name="Weissenbach J."/>
            <person name="Roest Crollius H."/>
        </authorList>
    </citation>
    <scope>NUCLEOTIDE SEQUENCE [LARGE SCALE GENOMIC DNA]</scope>
</reference>
<evidence type="ECO:0000256" key="1">
    <source>
        <dbReference type="SAM" id="MobiDB-lite"/>
    </source>
</evidence>
<name>Q4SF39_TETNG</name>
<comment type="caution">
    <text evidence="2">The sequence shown here is derived from an EMBL/GenBank/DDBJ whole genome shotgun (WGS) entry which is preliminary data.</text>
</comment>
<dbReference type="EMBL" id="CAAE01014609">
    <property type="protein sequence ID" value="CAG00743.1"/>
    <property type="molecule type" value="Genomic_DNA"/>
</dbReference>
<accession>Q4SF39</accession>
<organism evidence="2">
    <name type="scientific">Tetraodon nigroviridis</name>
    <name type="common">Spotted green pufferfish</name>
    <name type="synonym">Chelonodon nigroviridis</name>
    <dbReference type="NCBI Taxonomy" id="99883"/>
    <lineage>
        <taxon>Eukaryota</taxon>
        <taxon>Metazoa</taxon>
        <taxon>Chordata</taxon>
        <taxon>Craniata</taxon>
        <taxon>Vertebrata</taxon>
        <taxon>Euteleostomi</taxon>
        <taxon>Actinopterygii</taxon>
        <taxon>Neopterygii</taxon>
        <taxon>Teleostei</taxon>
        <taxon>Neoteleostei</taxon>
        <taxon>Acanthomorphata</taxon>
        <taxon>Eupercaria</taxon>
        <taxon>Tetraodontiformes</taxon>
        <taxon>Tetradontoidea</taxon>
        <taxon>Tetraodontidae</taxon>
        <taxon>Tetraodon</taxon>
    </lineage>
</organism>
<feature type="region of interest" description="Disordered" evidence="1">
    <location>
        <begin position="100"/>
        <end position="122"/>
    </location>
</feature>
<evidence type="ECO:0000313" key="2">
    <source>
        <dbReference type="EMBL" id="CAG00743.1"/>
    </source>
</evidence>
<gene>
    <name evidence="2" type="ORF">GSTENG00019268001</name>
</gene>
<feature type="region of interest" description="Disordered" evidence="1">
    <location>
        <begin position="29"/>
        <end position="75"/>
    </location>
</feature>
<dbReference type="AlphaFoldDB" id="Q4SF39"/>